<feature type="region of interest" description="Disordered" evidence="1">
    <location>
        <begin position="668"/>
        <end position="731"/>
    </location>
</feature>
<protein>
    <submittedName>
        <fullName evidence="2">Uncharacterized protein</fullName>
    </submittedName>
</protein>
<feature type="region of interest" description="Disordered" evidence="1">
    <location>
        <begin position="59"/>
        <end position="94"/>
    </location>
</feature>
<feature type="region of interest" description="Disordered" evidence="1">
    <location>
        <begin position="114"/>
        <end position="135"/>
    </location>
</feature>
<feature type="compositionally biased region" description="Polar residues" evidence="1">
    <location>
        <begin position="701"/>
        <end position="718"/>
    </location>
</feature>
<feature type="region of interest" description="Disordered" evidence="1">
    <location>
        <begin position="920"/>
        <end position="949"/>
    </location>
</feature>
<name>A0A6A6PT68_9PEZI</name>
<feature type="compositionally biased region" description="Low complexity" evidence="1">
    <location>
        <begin position="800"/>
        <end position="818"/>
    </location>
</feature>
<feature type="region of interest" description="Disordered" evidence="1">
    <location>
        <begin position="601"/>
        <end position="620"/>
    </location>
</feature>
<dbReference type="AlphaFoldDB" id="A0A6A6PT68"/>
<feature type="compositionally biased region" description="Basic and acidic residues" evidence="1">
    <location>
        <begin position="601"/>
        <end position="615"/>
    </location>
</feature>
<feature type="compositionally biased region" description="Polar residues" evidence="1">
    <location>
        <begin position="75"/>
        <end position="94"/>
    </location>
</feature>
<feature type="compositionally biased region" description="Polar residues" evidence="1">
    <location>
        <begin position="212"/>
        <end position="237"/>
    </location>
</feature>
<dbReference type="OrthoDB" id="30417at2759"/>
<evidence type="ECO:0000256" key="1">
    <source>
        <dbReference type="SAM" id="MobiDB-lite"/>
    </source>
</evidence>
<accession>A0A6A6PT68</accession>
<sequence length="1226" mass="132613">MRPCAGVLLAHRGWRLLDRCVRQLPITIRSFPTTSVATPPHCIAKDGVTNNGMGAVHQQMDISSSPRPPFIDLPQSISPQHTRSSVRSHTLSRSLQSPPFQLLISRRRPRCSTDFQSLRRHTSAPHPESPPSTCSRFLPLPSSHLDMAGEQVTRRVYSAEQLYRLRVSCSQPKLREAIEDNDGEDAELVKEHVLRGSKSFAARSFRSRTSGNSLRVPSNKENYSTTDAENSTHSSAHASGHDFPIPGPVLGEIANNGQLYRRGVYSIRPSPTPSLKKKKAEAIVKAHGSPQHVRVTAGGRIVPSEQSPLCHPRYGYSAIKANGGLVKFAPNHPLGKTQWTQATQNGFIAEDANGVLCQIVNGTILPLNEIDGALRLYIPAPNLNISPRGTPFDPANPGSLGDNGDQKRTSSLSKTVNPADPPLATQTNALELEYSKHEHELRELDKTEVLHGRTMGKAARDALISKRRELILTLDNIRKAIKSIKSMPMMPEPATAPRLASHQRAMSTSRPRGPGFFPNRHMQSADAVEVPSVAPYGSFFGMVPPPQSFGAAYGYQTGPGNDANYNPSFAAPLFVPPPSLDGSIPPPFLSYQELAGMKAKEAAEAPKPAESDRAAHLSQTDGAGSIADIRKVTSPARSHAVDIKAPDAKSATMLKSNLNPMSPAYKPGNGVLQMLGNGSTSQSRSVVNRAPSISPAHQLKPATTATTKPSDETISPTKKSPHLHSSSVSSFETADFFPRNTREYSTRKYAYPETTQQSEDKENIGPEHSVPAAKDSPRFKIHDSRTGSSAMHASSEKSGIRVGQSSSQSSGPDFSVVSVPDRHAHNVSPKNRRQHHLSVTDGASELPSLPPSSPEKPQSSRSRQSVDKTQSNKIDFSDASIDWIQGFRAGFSRQAIDADRVGDFLDGYCAGLIKSKPAKHLDSTATGSPVKSDTCRPSPAVLQSSSRVQQESLPALSPFESNLHSMDTLKEAIISPANENPLLSPAVDGPHANEPPFNLGAWAKRQDRVAAAEVLSRTSGDGLAGFPFPHRTASVAERQGIMSESNVLHNPHVRRAEIMSEGVFAGPSDGVPRLVPTAMPGQQTQPNNRIASITSLDSHLYSAWPGARVFSNQLEWKSASSVAQAAGLTASGHFSTSNHHEGKAFDTPSFKKALYILAMLTALPFLHRSSSSLHHERQSYHAEPQPVQRGISGWYHEPPQLPSATPRVRLRFSDDLFDSASSQDDG</sequence>
<evidence type="ECO:0000313" key="2">
    <source>
        <dbReference type="EMBL" id="KAF2482871.1"/>
    </source>
</evidence>
<organism evidence="2 3">
    <name type="scientific">Neohortaea acidophila</name>
    <dbReference type="NCBI Taxonomy" id="245834"/>
    <lineage>
        <taxon>Eukaryota</taxon>
        <taxon>Fungi</taxon>
        <taxon>Dikarya</taxon>
        <taxon>Ascomycota</taxon>
        <taxon>Pezizomycotina</taxon>
        <taxon>Dothideomycetes</taxon>
        <taxon>Dothideomycetidae</taxon>
        <taxon>Mycosphaerellales</taxon>
        <taxon>Teratosphaeriaceae</taxon>
        <taxon>Neohortaea</taxon>
    </lineage>
</organism>
<gene>
    <name evidence="2" type="ORF">BDY17DRAFT_136638</name>
</gene>
<dbReference type="GeneID" id="54470475"/>
<proteinExistence type="predicted"/>
<dbReference type="Proteomes" id="UP000799767">
    <property type="component" value="Unassembled WGS sequence"/>
</dbReference>
<evidence type="ECO:0000313" key="3">
    <source>
        <dbReference type="Proteomes" id="UP000799767"/>
    </source>
</evidence>
<feature type="compositionally biased region" description="Basic and acidic residues" evidence="1">
    <location>
        <begin position="775"/>
        <end position="785"/>
    </location>
</feature>
<keyword evidence="3" id="KW-1185">Reference proteome</keyword>
<feature type="region of interest" description="Disordered" evidence="1">
    <location>
        <begin position="1176"/>
        <end position="1205"/>
    </location>
</feature>
<feature type="compositionally biased region" description="Polar residues" evidence="1">
    <location>
        <begin position="676"/>
        <end position="686"/>
    </location>
</feature>
<dbReference type="RefSeq" id="XP_033589441.1">
    <property type="nucleotide sequence ID" value="XM_033729473.1"/>
</dbReference>
<reference evidence="2" key="1">
    <citation type="journal article" date="2020" name="Stud. Mycol.">
        <title>101 Dothideomycetes genomes: a test case for predicting lifestyles and emergence of pathogens.</title>
        <authorList>
            <person name="Haridas S."/>
            <person name="Albert R."/>
            <person name="Binder M."/>
            <person name="Bloem J."/>
            <person name="Labutti K."/>
            <person name="Salamov A."/>
            <person name="Andreopoulos B."/>
            <person name="Baker S."/>
            <person name="Barry K."/>
            <person name="Bills G."/>
            <person name="Bluhm B."/>
            <person name="Cannon C."/>
            <person name="Castanera R."/>
            <person name="Culley D."/>
            <person name="Daum C."/>
            <person name="Ezra D."/>
            <person name="Gonzalez J."/>
            <person name="Henrissat B."/>
            <person name="Kuo A."/>
            <person name="Liang C."/>
            <person name="Lipzen A."/>
            <person name="Lutzoni F."/>
            <person name="Magnuson J."/>
            <person name="Mondo S."/>
            <person name="Nolan M."/>
            <person name="Ohm R."/>
            <person name="Pangilinan J."/>
            <person name="Park H.-J."/>
            <person name="Ramirez L."/>
            <person name="Alfaro M."/>
            <person name="Sun H."/>
            <person name="Tritt A."/>
            <person name="Yoshinaga Y."/>
            <person name="Zwiers L.-H."/>
            <person name="Turgeon B."/>
            <person name="Goodwin S."/>
            <person name="Spatafora J."/>
            <person name="Crous P."/>
            <person name="Grigoriev I."/>
        </authorList>
    </citation>
    <scope>NUCLEOTIDE SEQUENCE</scope>
    <source>
        <strain evidence="2">CBS 113389</strain>
    </source>
</reference>
<feature type="region of interest" description="Disordered" evidence="1">
    <location>
        <begin position="745"/>
        <end position="872"/>
    </location>
</feature>
<feature type="region of interest" description="Disordered" evidence="1">
    <location>
        <begin position="204"/>
        <end position="244"/>
    </location>
</feature>
<dbReference type="EMBL" id="MU001635">
    <property type="protein sequence ID" value="KAF2482871.1"/>
    <property type="molecule type" value="Genomic_DNA"/>
</dbReference>
<feature type="region of interest" description="Disordered" evidence="1">
    <location>
        <begin position="388"/>
        <end position="423"/>
    </location>
</feature>